<feature type="region of interest" description="Disordered" evidence="1">
    <location>
        <begin position="682"/>
        <end position="701"/>
    </location>
</feature>
<dbReference type="EMBL" id="JABTTQ020000005">
    <property type="protein sequence ID" value="KAK6155658.1"/>
    <property type="molecule type" value="Genomic_DNA"/>
</dbReference>
<feature type="region of interest" description="Disordered" evidence="1">
    <location>
        <begin position="1072"/>
        <end position="1100"/>
    </location>
</feature>
<feature type="compositionally biased region" description="Polar residues" evidence="1">
    <location>
        <begin position="912"/>
        <end position="923"/>
    </location>
</feature>
<reference evidence="2 3" key="1">
    <citation type="journal article" date="2021" name="Comput. Struct. Biotechnol. J.">
        <title>De novo genome assembly of the potent medicinal plant Rehmannia glutinosa using nanopore technology.</title>
        <authorList>
            <person name="Ma L."/>
            <person name="Dong C."/>
            <person name="Song C."/>
            <person name="Wang X."/>
            <person name="Zheng X."/>
            <person name="Niu Y."/>
            <person name="Chen S."/>
            <person name="Feng W."/>
        </authorList>
    </citation>
    <scope>NUCLEOTIDE SEQUENCE [LARGE SCALE GENOMIC DNA]</scope>
    <source>
        <strain evidence="2">DH-2019</strain>
    </source>
</reference>
<dbReference type="PANTHER" id="PTHR34536:SF6">
    <property type="entry name" value="DENTIN SIALOPHOSPHOPROTEIN-LIKE PROTEIN"/>
    <property type="match status" value="1"/>
</dbReference>
<proteinExistence type="predicted"/>
<feature type="region of interest" description="Disordered" evidence="1">
    <location>
        <begin position="39"/>
        <end position="75"/>
    </location>
</feature>
<accession>A0ABR0X8N2</accession>
<dbReference type="PANTHER" id="PTHR34536">
    <property type="entry name" value="DENTIN SIALOPHOSPHOPROTEIN-LIKE PROTEIN"/>
    <property type="match status" value="1"/>
</dbReference>
<evidence type="ECO:0000256" key="1">
    <source>
        <dbReference type="SAM" id="MobiDB-lite"/>
    </source>
</evidence>
<feature type="region of interest" description="Disordered" evidence="1">
    <location>
        <begin position="911"/>
        <end position="940"/>
    </location>
</feature>
<gene>
    <name evidence="2" type="ORF">DH2020_009906</name>
</gene>
<keyword evidence="3" id="KW-1185">Reference proteome</keyword>
<organism evidence="2 3">
    <name type="scientific">Rehmannia glutinosa</name>
    <name type="common">Chinese foxglove</name>
    <dbReference type="NCBI Taxonomy" id="99300"/>
    <lineage>
        <taxon>Eukaryota</taxon>
        <taxon>Viridiplantae</taxon>
        <taxon>Streptophyta</taxon>
        <taxon>Embryophyta</taxon>
        <taxon>Tracheophyta</taxon>
        <taxon>Spermatophyta</taxon>
        <taxon>Magnoliopsida</taxon>
        <taxon>eudicotyledons</taxon>
        <taxon>Gunneridae</taxon>
        <taxon>Pentapetalae</taxon>
        <taxon>asterids</taxon>
        <taxon>lamiids</taxon>
        <taxon>Lamiales</taxon>
        <taxon>Orobanchaceae</taxon>
        <taxon>Rehmannieae</taxon>
        <taxon>Rehmannia</taxon>
    </lineage>
</organism>
<protein>
    <submittedName>
        <fullName evidence="2">Uncharacterized protein</fullName>
    </submittedName>
</protein>
<name>A0ABR0X8N2_REHGL</name>
<feature type="compositionally biased region" description="Basic residues" evidence="1">
    <location>
        <begin position="926"/>
        <end position="938"/>
    </location>
</feature>
<evidence type="ECO:0000313" key="3">
    <source>
        <dbReference type="Proteomes" id="UP001318860"/>
    </source>
</evidence>
<dbReference type="Proteomes" id="UP001318860">
    <property type="component" value="Unassembled WGS sequence"/>
</dbReference>
<evidence type="ECO:0000313" key="2">
    <source>
        <dbReference type="EMBL" id="KAK6155658.1"/>
    </source>
</evidence>
<comment type="caution">
    <text evidence="2">The sequence shown here is derived from an EMBL/GenBank/DDBJ whole genome shotgun (WGS) entry which is preliminary data.</text>
</comment>
<sequence length="1100" mass="122768">MPRSVGLEVMNSTNPELNWKTVTKGRRSRKAIARSLNGVAKVGNSTSPKRVGDFSGSDSDKFGEVVRGQSTSGKSENVRIKKMRHLLQSPSPHPWTLSLRRHDSASPQTCSSSPFSEDHEQLLYPSCSSGQRSSNWQLRGIDGSAGVRFGEGFDNLFRCDQTKREYNDPGDFSGIELLAAAASMDDDDDNVNKQEFVSEDSLMLKDSDASGSATQSIVDLKSNKSVKTSCNMTVPVMGNSAVASRSLSGSPEDGTMPKVNRQHWDLNTLTDAWDKPYDDSIAGNTSKDVDDIHMEERQKVCDDRVLSNPGSTKDESSNLKIEENKSTIVSPDRVCSEQPSLEERLVEPQNNSYSNVAEDTVKQASERDANERNVTQVNRDAHMETSNQVMITDAILDTSPFIKLSCNSGLLMSEEKVNTMSGTVAKVLNEVCSSNVKEFEITAASNRIQARTPDITAHYMPTSEISEYPILVQYKDNRDSPKLPGTFIQDGQPVLTADSVIQIDETFISGSTMTDFRGHLGLAAVVDKHEDKNLSTRTVTEDSSKSCSAGAQCDDPTATVGRIGLVIDGTPNSDVSQNNHVHVVDGDDLTGFQEGYDSPYEDGELRGSFLYSWDNECVDYKSDGRNGDGSEAADYLGSEIVEGGSEGSHGTGSSILLVKRFPEGKSKAELAKHSLRSFVKDDSNDNEIAGKGSNAGSGTTVEQSLEMLKDENEDDMKRSQLSDRRDTVDVKVTHIDAYALKTARGKLQSRIEGRSSLDVTDEKDVFFIQQCRSRHLGSYSWSERDISPDKYPGRHRPAAHGERDGVYQWTSWGSRARYTSNYQGAEGRSRPIDNYLSKGLHRPVIRRSPLERDGYFGASREMPLTRGVSNYRSRVHYSQRAGRDFGEDFEPLPDDASTSVRILRYLSRRDQSFSPSSGRNSCMTLPRRRSRSRSRPRSPRACLYPRKERIWGTKTNSRSPDFRSEVKLVRMPFSKPNFAADYGEGYKSPSRGRFSPQRNCRWVDDHSNFADNHMRRRKSPVRVFRRNQRFDAVGSSGRFKSDEYFRPMVRSGRFSFLANGDRRRDDSFKPLQRALDSDGGGNMRQYRHNTVDDFEMSELE</sequence>